<evidence type="ECO:0000256" key="2">
    <source>
        <dbReference type="ARBA" id="ARBA00009773"/>
    </source>
</evidence>
<comment type="similarity">
    <text evidence="2">Belongs to the autoinducer-2 exporter (AI-2E) (TC 2.A.86) family.</text>
</comment>
<dbReference type="PANTHER" id="PTHR21716">
    <property type="entry name" value="TRANSMEMBRANE PROTEIN"/>
    <property type="match status" value="1"/>
</dbReference>
<feature type="transmembrane region" description="Helical" evidence="6">
    <location>
        <begin position="249"/>
        <end position="268"/>
    </location>
</feature>
<accession>A0A5B8RH71</accession>
<comment type="subcellular location">
    <subcellularLocation>
        <location evidence="1">Membrane</location>
        <topology evidence="1">Multi-pass membrane protein</topology>
    </subcellularLocation>
</comment>
<evidence type="ECO:0000256" key="4">
    <source>
        <dbReference type="ARBA" id="ARBA00022989"/>
    </source>
</evidence>
<evidence type="ECO:0000256" key="1">
    <source>
        <dbReference type="ARBA" id="ARBA00004141"/>
    </source>
</evidence>
<sequence length="376" mass="39866">MEGTGLRDRQAWPLLAALIAGGVLIYLLRGMLTPFLVAALLAYISDPIADRLEARGLSRTLSVVIVFGTTLGVVIGVAVMLLPLLAHQVDYLVQRVPAIVDWVQRTAVPWMEAHLGVSASRLDVQTLRDAVTQHWQSTGSVAAAVIARATQSGLALVGLITNLALIPVVGFYLLRDWDVLMARIRELLPRSVQGVVGQLGGECNEVVAAFLRGQLLVMLALGVLYSTGLWLVGLNLAILIGMLSGLANIVPYLGFVVGITAASVAAVFQFNDILVPLLLVWAVFGIGQTLEGMVLTPLLVGDRIGLHPVAVIFAVLAGGQLFGFAGVLLALPVAAVIAVLLRHAHDRYVHSTLYHGVAGTDSNAGDTPRDDNPTRD</sequence>
<proteinExistence type="inferred from homology"/>
<dbReference type="Pfam" id="PF01594">
    <property type="entry name" value="AI-2E_transport"/>
    <property type="match status" value="1"/>
</dbReference>
<evidence type="ECO:0000313" key="7">
    <source>
        <dbReference type="EMBL" id="QEA06235.1"/>
    </source>
</evidence>
<evidence type="ECO:0000256" key="6">
    <source>
        <dbReference type="SAM" id="Phobius"/>
    </source>
</evidence>
<feature type="transmembrane region" description="Helical" evidence="6">
    <location>
        <begin position="12"/>
        <end position="43"/>
    </location>
</feature>
<reference evidence="7" key="1">
    <citation type="submission" date="2019-06" db="EMBL/GenBank/DDBJ databases">
        <authorList>
            <person name="Murdoch R.W."/>
            <person name="Fathepure B."/>
        </authorList>
    </citation>
    <scope>NUCLEOTIDE SEQUENCE</scope>
</reference>
<feature type="transmembrane region" description="Helical" evidence="6">
    <location>
        <begin position="310"/>
        <end position="341"/>
    </location>
</feature>
<name>A0A5B8RH71_9ZZZZ</name>
<keyword evidence="4 6" id="KW-1133">Transmembrane helix</keyword>
<feature type="transmembrane region" description="Helical" evidence="6">
    <location>
        <begin position="273"/>
        <end position="290"/>
    </location>
</feature>
<dbReference type="EMBL" id="MN079131">
    <property type="protein sequence ID" value="QEA06235.1"/>
    <property type="molecule type" value="Genomic_DNA"/>
</dbReference>
<dbReference type="PANTHER" id="PTHR21716:SF64">
    <property type="entry name" value="AI-2 TRANSPORT PROTEIN TQSA"/>
    <property type="match status" value="1"/>
</dbReference>
<feature type="transmembrane region" description="Helical" evidence="6">
    <location>
        <begin position="63"/>
        <end position="86"/>
    </location>
</feature>
<dbReference type="InterPro" id="IPR002549">
    <property type="entry name" value="AI-2E-like"/>
</dbReference>
<dbReference type="GO" id="GO:0055085">
    <property type="term" value="P:transmembrane transport"/>
    <property type="evidence" value="ECO:0007669"/>
    <property type="project" value="TreeGrafter"/>
</dbReference>
<gene>
    <name evidence="7" type="ORF">KBTEX_02565</name>
</gene>
<feature type="transmembrane region" description="Helical" evidence="6">
    <location>
        <begin position="215"/>
        <end position="243"/>
    </location>
</feature>
<evidence type="ECO:0000256" key="3">
    <source>
        <dbReference type="ARBA" id="ARBA00022692"/>
    </source>
</evidence>
<keyword evidence="5 6" id="KW-0472">Membrane</keyword>
<dbReference type="AlphaFoldDB" id="A0A5B8RH71"/>
<dbReference type="GO" id="GO:0016020">
    <property type="term" value="C:membrane"/>
    <property type="evidence" value="ECO:0007669"/>
    <property type="project" value="UniProtKB-SubCell"/>
</dbReference>
<feature type="transmembrane region" description="Helical" evidence="6">
    <location>
        <begin position="154"/>
        <end position="174"/>
    </location>
</feature>
<organism evidence="7">
    <name type="scientific">uncultured organism</name>
    <dbReference type="NCBI Taxonomy" id="155900"/>
    <lineage>
        <taxon>unclassified sequences</taxon>
        <taxon>environmental samples</taxon>
    </lineage>
</organism>
<keyword evidence="3 6" id="KW-0812">Transmembrane</keyword>
<protein>
    <submittedName>
        <fullName evidence="7">Putative transport protein</fullName>
    </submittedName>
</protein>
<evidence type="ECO:0000256" key="5">
    <source>
        <dbReference type="ARBA" id="ARBA00023136"/>
    </source>
</evidence>